<evidence type="ECO:0000256" key="1">
    <source>
        <dbReference type="ARBA" id="ARBA00022490"/>
    </source>
</evidence>
<dbReference type="SUPFAM" id="SSF53623">
    <property type="entry name" value="MurD-like peptide ligases, catalytic domain"/>
    <property type="match status" value="1"/>
</dbReference>
<dbReference type="Gene3D" id="3.40.1390.10">
    <property type="entry name" value="MurE/MurF, N-terminal domain"/>
    <property type="match status" value="1"/>
</dbReference>
<dbReference type="OrthoDB" id="9801978at2"/>
<evidence type="ECO:0000259" key="12">
    <source>
        <dbReference type="Pfam" id="PF01225"/>
    </source>
</evidence>
<dbReference type="Proteomes" id="UP000318453">
    <property type="component" value="Chromosome"/>
</dbReference>
<dbReference type="GO" id="GO:0008766">
    <property type="term" value="F:UDP-N-acetylmuramoylalanyl-D-glutamyl-2,6-diaminopimelate-D-alanyl-D-alanine ligase activity"/>
    <property type="evidence" value="ECO:0007669"/>
    <property type="project" value="RHEA"/>
</dbReference>
<keyword evidence="8 10" id="KW-0131">Cell cycle</keyword>
<evidence type="ECO:0000256" key="10">
    <source>
        <dbReference type="HAMAP-Rule" id="MF_02019"/>
    </source>
</evidence>
<evidence type="ECO:0000256" key="4">
    <source>
        <dbReference type="ARBA" id="ARBA00022741"/>
    </source>
</evidence>
<dbReference type="GO" id="GO:0008360">
    <property type="term" value="P:regulation of cell shape"/>
    <property type="evidence" value="ECO:0007669"/>
    <property type="project" value="UniProtKB-KW"/>
</dbReference>
<dbReference type="InterPro" id="IPR004101">
    <property type="entry name" value="Mur_ligase_C"/>
</dbReference>
<keyword evidence="5 10" id="KW-0067">ATP-binding</keyword>
<feature type="domain" description="Mur ligase C-terminal" evidence="13">
    <location>
        <begin position="324"/>
        <end position="436"/>
    </location>
</feature>
<proteinExistence type="inferred from homology"/>
<dbReference type="HAMAP" id="MF_02019">
    <property type="entry name" value="MurF"/>
    <property type="match status" value="1"/>
</dbReference>
<dbReference type="SUPFAM" id="SSF63418">
    <property type="entry name" value="MurE/MurF N-terminal domain"/>
    <property type="match status" value="1"/>
</dbReference>
<sequence>MAIELTLSILANVIKPVQVICPDQEKVSVVTGINTDTRTLQKGEIFIALVGEKFDGHQFIQKALQSGVSALILNENFLGEVSASVPQFYVKNTLTAYQQIAQWWRQQYTIPVIAITGSVGKTTTKELIAATLGQYGKVLKTEANYNNEIGVPKTLLGLTSEYDYAVIEMAMRAQGEIAQLTQIAQPNIGVITNVGTAHIGRLGSREAIAQAKCELLAEMPKTGIAILNQDNQRLMATASTIWTGKTLTYGLEGGDILGQLVDTDTLQVGNERFPLPLSGTHNASNYLAAITVAKALNLDLTQLQTEIPVTLPGARSRRYSLPNDILLLDETYNAGLESMIAALNLLKATPGKRHIAVLGTMKELGSESATLHREVGETVSNLNLDQVFILVDEPETEEIAKAAHPVKSECFQNKTELAQRLKEILAPRDRVLFKASNSVGLEEVLQAITN</sequence>
<dbReference type="InterPro" id="IPR000713">
    <property type="entry name" value="Mur_ligase_N"/>
</dbReference>
<dbReference type="Pfam" id="PF08245">
    <property type="entry name" value="Mur_ligase_M"/>
    <property type="match status" value="1"/>
</dbReference>
<dbReference type="UniPathway" id="UPA00219"/>
<keyword evidence="3 10" id="KW-0132">Cell division</keyword>
<keyword evidence="1 10" id="KW-0963">Cytoplasm</keyword>
<dbReference type="KEGG" id="enn:FRE64_07295"/>
<dbReference type="SUPFAM" id="SSF53244">
    <property type="entry name" value="MurD-like peptide ligases, peptide-binding domain"/>
    <property type="match status" value="1"/>
</dbReference>
<keyword evidence="6 10" id="KW-0133">Cell shape</keyword>
<protein>
    <recommendedName>
        <fullName evidence="10 11">UDP-N-acetylmuramoyl-tripeptide--D-alanyl-D-alanine ligase</fullName>
        <ecNumber evidence="10 11">6.3.2.10</ecNumber>
    </recommendedName>
    <alternativeName>
        <fullName evidence="10">D-alanyl-D-alanine-adding enzyme</fullName>
    </alternativeName>
</protein>
<evidence type="ECO:0000313" key="16">
    <source>
        <dbReference type="Proteomes" id="UP000318453"/>
    </source>
</evidence>
<dbReference type="InterPro" id="IPR035911">
    <property type="entry name" value="MurE/MurF_N"/>
</dbReference>
<dbReference type="Gene3D" id="3.90.190.20">
    <property type="entry name" value="Mur ligase, C-terminal domain"/>
    <property type="match status" value="1"/>
</dbReference>
<dbReference type="Gene3D" id="3.40.1190.10">
    <property type="entry name" value="Mur-like, catalytic domain"/>
    <property type="match status" value="1"/>
</dbReference>
<feature type="domain" description="Mur ligase central" evidence="14">
    <location>
        <begin position="115"/>
        <end position="293"/>
    </location>
</feature>
<comment type="similarity">
    <text evidence="10">Belongs to the MurCDEF family. MurF subfamily.</text>
</comment>
<comment type="subcellular location">
    <subcellularLocation>
        <location evidence="10 11">Cytoplasm</location>
    </subcellularLocation>
</comment>
<evidence type="ECO:0000256" key="8">
    <source>
        <dbReference type="ARBA" id="ARBA00023306"/>
    </source>
</evidence>
<evidence type="ECO:0000256" key="6">
    <source>
        <dbReference type="ARBA" id="ARBA00022960"/>
    </source>
</evidence>
<feature type="binding site" evidence="10">
    <location>
        <begin position="117"/>
        <end position="123"/>
    </location>
    <ligand>
        <name>ATP</name>
        <dbReference type="ChEBI" id="CHEBI:30616"/>
    </ligand>
</feature>
<keyword evidence="7 10" id="KW-0573">Peptidoglycan synthesis</keyword>
<dbReference type="GO" id="GO:0047480">
    <property type="term" value="F:UDP-N-acetylmuramoyl-tripeptide-D-alanyl-D-alanine ligase activity"/>
    <property type="evidence" value="ECO:0007669"/>
    <property type="project" value="UniProtKB-UniRule"/>
</dbReference>
<keyword evidence="9 10" id="KW-0961">Cell wall biogenesis/degradation</keyword>
<keyword evidence="2 10" id="KW-0436">Ligase</keyword>
<feature type="domain" description="Mur ligase N-terminal catalytic" evidence="12">
    <location>
        <begin position="30"/>
        <end position="77"/>
    </location>
</feature>
<gene>
    <name evidence="10" type="primary">murF</name>
    <name evidence="15" type="ORF">FRE64_07295</name>
</gene>
<dbReference type="GO" id="GO:0005737">
    <property type="term" value="C:cytoplasm"/>
    <property type="evidence" value="ECO:0007669"/>
    <property type="project" value="UniProtKB-SubCell"/>
</dbReference>
<dbReference type="InterPro" id="IPR005863">
    <property type="entry name" value="UDP-N-AcMur_synth"/>
</dbReference>
<dbReference type="GO" id="GO:0051301">
    <property type="term" value="P:cell division"/>
    <property type="evidence" value="ECO:0007669"/>
    <property type="project" value="UniProtKB-KW"/>
</dbReference>
<dbReference type="GO" id="GO:0071555">
    <property type="term" value="P:cell wall organization"/>
    <property type="evidence" value="ECO:0007669"/>
    <property type="project" value="UniProtKB-KW"/>
</dbReference>
<evidence type="ECO:0000259" key="14">
    <source>
        <dbReference type="Pfam" id="PF08245"/>
    </source>
</evidence>
<dbReference type="Pfam" id="PF02875">
    <property type="entry name" value="Mur_ligase_C"/>
    <property type="match status" value="1"/>
</dbReference>
<evidence type="ECO:0000313" key="15">
    <source>
        <dbReference type="EMBL" id="QDZ39761.1"/>
    </source>
</evidence>
<comment type="function">
    <text evidence="10 11">Involved in cell wall formation. Catalyzes the final step in the synthesis of UDP-N-acetylmuramoyl-pentapeptide, the precursor of murein.</text>
</comment>
<comment type="catalytic activity">
    <reaction evidence="10 11">
        <text>D-alanyl-D-alanine + UDP-N-acetyl-alpha-D-muramoyl-L-alanyl-gamma-D-glutamyl-meso-2,6-diaminopimelate + ATP = UDP-N-acetyl-alpha-D-muramoyl-L-alanyl-gamma-D-glutamyl-meso-2,6-diaminopimeloyl-D-alanyl-D-alanine + ADP + phosphate + H(+)</text>
        <dbReference type="Rhea" id="RHEA:28374"/>
        <dbReference type="ChEBI" id="CHEBI:15378"/>
        <dbReference type="ChEBI" id="CHEBI:30616"/>
        <dbReference type="ChEBI" id="CHEBI:43474"/>
        <dbReference type="ChEBI" id="CHEBI:57822"/>
        <dbReference type="ChEBI" id="CHEBI:61386"/>
        <dbReference type="ChEBI" id="CHEBI:83905"/>
        <dbReference type="ChEBI" id="CHEBI:456216"/>
        <dbReference type="EC" id="6.3.2.10"/>
    </reaction>
</comment>
<dbReference type="PANTHER" id="PTHR43024">
    <property type="entry name" value="UDP-N-ACETYLMURAMOYL-TRIPEPTIDE--D-ALANYL-D-ALANINE LIGASE"/>
    <property type="match status" value="1"/>
</dbReference>
<evidence type="ECO:0000256" key="11">
    <source>
        <dbReference type="RuleBase" id="RU004136"/>
    </source>
</evidence>
<dbReference type="InterPro" id="IPR051046">
    <property type="entry name" value="MurCDEF_CellWall_CoF430Synth"/>
</dbReference>
<dbReference type="InterPro" id="IPR036565">
    <property type="entry name" value="Mur-like_cat_sf"/>
</dbReference>
<organism evidence="15 16">
    <name type="scientific">Euhalothece natronophila Z-M001</name>
    <dbReference type="NCBI Taxonomy" id="522448"/>
    <lineage>
        <taxon>Bacteria</taxon>
        <taxon>Bacillati</taxon>
        <taxon>Cyanobacteriota</taxon>
        <taxon>Cyanophyceae</taxon>
        <taxon>Oscillatoriophycideae</taxon>
        <taxon>Chroococcales</taxon>
        <taxon>Halothecacae</taxon>
        <taxon>Halothece cluster</taxon>
        <taxon>Euhalothece</taxon>
    </lineage>
</organism>
<evidence type="ECO:0000256" key="5">
    <source>
        <dbReference type="ARBA" id="ARBA00022840"/>
    </source>
</evidence>
<dbReference type="GO" id="GO:0005524">
    <property type="term" value="F:ATP binding"/>
    <property type="evidence" value="ECO:0007669"/>
    <property type="project" value="UniProtKB-UniRule"/>
</dbReference>
<evidence type="ECO:0000256" key="7">
    <source>
        <dbReference type="ARBA" id="ARBA00022984"/>
    </source>
</evidence>
<dbReference type="Pfam" id="PF01225">
    <property type="entry name" value="Mur_ligase"/>
    <property type="match status" value="1"/>
</dbReference>
<name>A0A5B8NMJ2_9CHRO</name>
<comment type="pathway">
    <text evidence="10 11">Cell wall biogenesis; peptidoglycan biosynthesis.</text>
</comment>
<dbReference type="AlphaFoldDB" id="A0A5B8NMJ2"/>
<reference evidence="15" key="1">
    <citation type="submission" date="2019-08" db="EMBL/GenBank/DDBJ databases">
        <title>Carotenoids and Carotenoid Binding Proteins in the Halophilic Cyanobacterium Euhalothece sp. ZM00.</title>
        <authorList>
            <person name="Cho S.M."/>
            <person name="Song J.Y."/>
            <person name="Park Y.-I."/>
        </authorList>
    </citation>
    <scope>NUCLEOTIDE SEQUENCE [LARGE SCALE GENOMIC DNA]</scope>
    <source>
        <strain evidence="15">Z-M001</strain>
    </source>
</reference>
<evidence type="ECO:0000256" key="2">
    <source>
        <dbReference type="ARBA" id="ARBA00022598"/>
    </source>
</evidence>
<dbReference type="InterPro" id="IPR036615">
    <property type="entry name" value="Mur_ligase_C_dom_sf"/>
</dbReference>
<evidence type="ECO:0000256" key="3">
    <source>
        <dbReference type="ARBA" id="ARBA00022618"/>
    </source>
</evidence>
<dbReference type="RefSeq" id="WP_146295358.1">
    <property type="nucleotide sequence ID" value="NZ_CP042326.1"/>
</dbReference>
<accession>A0A5B8NMJ2</accession>
<evidence type="ECO:0000256" key="9">
    <source>
        <dbReference type="ARBA" id="ARBA00023316"/>
    </source>
</evidence>
<dbReference type="PANTHER" id="PTHR43024:SF1">
    <property type="entry name" value="UDP-N-ACETYLMURAMOYL-TRIPEPTIDE--D-ALANYL-D-ALANINE LIGASE"/>
    <property type="match status" value="1"/>
</dbReference>
<keyword evidence="4 10" id="KW-0547">Nucleotide-binding</keyword>
<keyword evidence="16" id="KW-1185">Reference proteome</keyword>
<dbReference type="EMBL" id="CP042326">
    <property type="protein sequence ID" value="QDZ39761.1"/>
    <property type="molecule type" value="Genomic_DNA"/>
</dbReference>
<evidence type="ECO:0000259" key="13">
    <source>
        <dbReference type="Pfam" id="PF02875"/>
    </source>
</evidence>
<dbReference type="InterPro" id="IPR013221">
    <property type="entry name" value="Mur_ligase_cen"/>
</dbReference>
<dbReference type="GO" id="GO:0009252">
    <property type="term" value="P:peptidoglycan biosynthetic process"/>
    <property type="evidence" value="ECO:0007669"/>
    <property type="project" value="UniProtKB-UniRule"/>
</dbReference>
<dbReference type="EC" id="6.3.2.10" evidence="10 11"/>
<dbReference type="NCBIfam" id="TIGR01143">
    <property type="entry name" value="murF"/>
    <property type="match status" value="1"/>
</dbReference>